<dbReference type="AlphaFoldDB" id="A0A284QV01"/>
<name>A0A284QV01_ARMOS</name>
<protein>
    <submittedName>
        <fullName evidence="1">Uncharacterized protein</fullName>
    </submittedName>
</protein>
<proteinExistence type="predicted"/>
<gene>
    <name evidence="1" type="ORF">ARMOST_03565</name>
</gene>
<evidence type="ECO:0000313" key="1">
    <source>
        <dbReference type="EMBL" id="SJL00253.1"/>
    </source>
</evidence>
<dbReference type="EMBL" id="FUEG01000002">
    <property type="protein sequence ID" value="SJL00253.1"/>
    <property type="molecule type" value="Genomic_DNA"/>
</dbReference>
<reference evidence="2" key="1">
    <citation type="journal article" date="2017" name="Nat. Ecol. Evol.">
        <title>Genome expansion and lineage-specific genetic innovations in the forest pathogenic fungi Armillaria.</title>
        <authorList>
            <person name="Sipos G."/>
            <person name="Prasanna A.N."/>
            <person name="Walter M.C."/>
            <person name="O'Connor E."/>
            <person name="Balint B."/>
            <person name="Krizsan K."/>
            <person name="Kiss B."/>
            <person name="Hess J."/>
            <person name="Varga T."/>
            <person name="Slot J."/>
            <person name="Riley R."/>
            <person name="Boka B."/>
            <person name="Rigling D."/>
            <person name="Barry K."/>
            <person name="Lee J."/>
            <person name="Mihaltcheva S."/>
            <person name="LaButti K."/>
            <person name="Lipzen A."/>
            <person name="Waldron R."/>
            <person name="Moloney N.M."/>
            <person name="Sperisen C."/>
            <person name="Kredics L."/>
            <person name="Vagvoelgyi C."/>
            <person name="Patrignani A."/>
            <person name="Fitzpatrick D."/>
            <person name="Nagy I."/>
            <person name="Doyle S."/>
            <person name="Anderson J.B."/>
            <person name="Grigoriev I.V."/>
            <person name="Gueldener U."/>
            <person name="Muensterkoetter M."/>
            <person name="Nagy L.G."/>
        </authorList>
    </citation>
    <scope>NUCLEOTIDE SEQUENCE [LARGE SCALE GENOMIC DNA]</scope>
    <source>
        <strain evidence="2">C18/9</strain>
    </source>
</reference>
<sequence length="48" mass="5224">MSQRQPPFQAGMSDLQQATHSRLLLLRPGMLQGWMGKSLLDAASGPTN</sequence>
<keyword evidence="2" id="KW-1185">Reference proteome</keyword>
<dbReference type="Proteomes" id="UP000219338">
    <property type="component" value="Unassembled WGS sequence"/>
</dbReference>
<organism evidence="1 2">
    <name type="scientific">Armillaria ostoyae</name>
    <name type="common">Armillaria root rot fungus</name>
    <dbReference type="NCBI Taxonomy" id="47428"/>
    <lineage>
        <taxon>Eukaryota</taxon>
        <taxon>Fungi</taxon>
        <taxon>Dikarya</taxon>
        <taxon>Basidiomycota</taxon>
        <taxon>Agaricomycotina</taxon>
        <taxon>Agaricomycetes</taxon>
        <taxon>Agaricomycetidae</taxon>
        <taxon>Agaricales</taxon>
        <taxon>Marasmiineae</taxon>
        <taxon>Physalacriaceae</taxon>
        <taxon>Armillaria</taxon>
    </lineage>
</organism>
<accession>A0A284QV01</accession>
<evidence type="ECO:0000313" key="2">
    <source>
        <dbReference type="Proteomes" id="UP000219338"/>
    </source>
</evidence>